<evidence type="ECO:0000313" key="3">
    <source>
        <dbReference type="Proteomes" id="UP000321306"/>
    </source>
</evidence>
<gene>
    <name evidence="2" type="ORF">DC3_29560</name>
</gene>
<feature type="domain" description="Uracil-DNA glycosylase-like" evidence="1">
    <location>
        <begin position="64"/>
        <end position="203"/>
    </location>
</feature>
<comment type="caution">
    <text evidence="2">The sequence shown here is derived from an EMBL/GenBank/DDBJ whole genome shotgun (WGS) entry which is preliminary data.</text>
</comment>
<proteinExistence type="predicted"/>
<accession>A0A511N4K6</accession>
<organism evidence="2 3">
    <name type="scientific">Deinococcus cellulosilyticus (strain DSM 18568 / NBRC 106333 / KACC 11606 / 5516J-15)</name>
    <dbReference type="NCBI Taxonomy" id="1223518"/>
    <lineage>
        <taxon>Bacteria</taxon>
        <taxon>Thermotogati</taxon>
        <taxon>Deinococcota</taxon>
        <taxon>Deinococci</taxon>
        <taxon>Deinococcales</taxon>
        <taxon>Deinococcaceae</taxon>
        <taxon>Deinococcus</taxon>
    </lineage>
</organism>
<reference evidence="2 3" key="1">
    <citation type="submission" date="2019-07" db="EMBL/GenBank/DDBJ databases">
        <title>Whole genome shotgun sequence of Deinococcus cellulosilyticus NBRC 106333.</title>
        <authorList>
            <person name="Hosoyama A."/>
            <person name="Uohara A."/>
            <person name="Ohji S."/>
            <person name="Ichikawa N."/>
        </authorList>
    </citation>
    <scope>NUCLEOTIDE SEQUENCE [LARGE SCALE GENOMIC DNA]</scope>
    <source>
        <strain evidence="2 3">NBRC 106333</strain>
    </source>
</reference>
<evidence type="ECO:0000259" key="1">
    <source>
        <dbReference type="Pfam" id="PF03167"/>
    </source>
</evidence>
<dbReference type="InterPro" id="IPR036895">
    <property type="entry name" value="Uracil-DNA_glycosylase-like_sf"/>
</dbReference>
<name>A0A511N4K6_DEIC1</name>
<protein>
    <recommendedName>
        <fullName evidence="1">Uracil-DNA glycosylase-like domain-containing protein</fullName>
    </recommendedName>
</protein>
<dbReference type="RefSeq" id="WP_146885483.1">
    <property type="nucleotide sequence ID" value="NZ_BJXB01000013.1"/>
</dbReference>
<dbReference type="CDD" id="cd10035">
    <property type="entry name" value="UDG_like"/>
    <property type="match status" value="1"/>
</dbReference>
<dbReference type="Pfam" id="PF03167">
    <property type="entry name" value="UDG"/>
    <property type="match status" value="1"/>
</dbReference>
<dbReference type="Proteomes" id="UP000321306">
    <property type="component" value="Unassembled WGS sequence"/>
</dbReference>
<dbReference type="SUPFAM" id="SSF52141">
    <property type="entry name" value="Uracil-DNA glycosylase-like"/>
    <property type="match status" value="1"/>
</dbReference>
<sequence length="214" mass="23922">MFSPPSSPLSLKSPEAIAERTAALDLPHVAPLVDWLQERKATLAKLLQLPEVQLPLFDPFSGGVHTQVLLLLESPGPKASAGKGSGFISCDNNDQTAKNVFLTLQEADLPRSQVMCWNVVPWYLHEVRKPNRQELNLGMQELRLLLPLLSELQVVVLHGKAAQEGWKLLPYKVQEAHKILEVGHPSPTNFNTRPLERQKLLQAYQQAAQHIRDT</sequence>
<keyword evidence="3" id="KW-1185">Reference proteome</keyword>
<dbReference type="AlphaFoldDB" id="A0A511N4K6"/>
<dbReference type="EMBL" id="BJXB01000013">
    <property type="protein sequence ID" value="GEM47321.1"/>
    <property type="molecule type" value="Genomic_DNA"/>
</dbReference>
<dbReference type="Gene3D" id="3.40.470.10">
    <property type="entry name" value="Uracil-DNA glycosylase-like domain"/>
    <property type="match status" value="1"/>
</dbReference>
<dbReference type="OrthoDB" id="64750at2"/>
<dbReference type="InterPro" id="IPR005122">
    <property type="entry name" value="Uracil-DNA_glycosylase-like"/>
</dbReference>
<evidence type="ECO:0000313" key="2">
    <source>
        <dbReference type="EMBL" id="GEM47321.1"/>
    </source>
</evidence>